<dbReference type="Pfam" id="PF21645">
    <property type="entry name" value="FakA-like_M"/>
    <property type="match status" value="1"/>
</dbReference>
<dbReference type="Proteomes" id="UP000594681">
    <property type="component" value="Chromosome"/>
</dbReference>
<evidence type="ECO:0000313" key="3">
    <source>
        <dbReference type="Proteomes" id="UP000594681"/>
    </source>
</evidence>
<protein>
    <submittedName>
        <fullName evidence="2">DAK2 domain-containing protein</fullName>
    </submittedName>
</protein>
<dbReference type="Pfam" id="PF02734">
    <property type="entry name" value="Dak2"/>
    <property type="match status" value="1"/>
</dbReference>
<organism evidence="2 3">
    <name type="scientific">Corynebacterium lizhenjunii</name>
    <dbReference type="NCBI Taxonomy" id="2709394"/>
    <lineage>
        <taxon>Bacteria</taxon>
        <taxon>Bacillati</taxon>
        <taxon>Actinomycetota</taxon>
        <taxon>Actinomycetes</taxon>
        <taxon>Mycobacteriales</taxon>
        <taxon>Corynebacteriaceae</taxon>
        <taxon>Corynebacterium</taxon>
    </lineage>
</organism>
<dbReference type="PANTHER" id="PTHR33434:SF4">
    <property type="entry name" value="PHOSPHATASE PROTEIN"/>
    <property type="match status" value="1"/>
</dbReference>
<dbReference type="SUPFAM" id="SSF101473">
    <property type="entry name" value="DhaL-like"/>
    <property type="match status" value="1"/>
</dbReference>
<gene>
    <name evidence="2" type="ORF">G7Y31_05235</name>
</gene>
<dbReference type="AlphaFoldDB" id="A0A7T0KG37"/>
<dbReference type="Gene3D" id="1.25.40.340">
    <property type="match status" value="1"/>
</dbReference>
<dbReference type="EMBL" id="CP064954">
    <property type="protein sequence ID" value="QPK80091.1"/>
    <property type="molecule type" value="Genomic_DNA"/>
</dbReference>
<dbReference type="GO" id="GO:0004371">
    <property type="term" value="F:glycerone kinase activity"/>
    <property type="evidence" value="ECO:0007669"/>
    <property type="project" value="InterPro"/>
</dbReference>
<dbReference type="InterPro" id="IPR036117">
    <property type="entry name" value="DhaL_dom_sf"/>
</dbReference>
<dbReference type="PROSITE" id="PS51480">
    <property type="entry name" value="DHAL"/>
    <property type="match status" value="1"/>
</dbReference>
<dbReference type="SMART" id="SM01120">
    <property type="entry name" value="Dak2"/>
    <property type="match status" value="1"/>
</dbReference>
<dbReference type="SMART" id="SM01121">
    <property type="entry name" value="Dak1_2"/>
    <property type="match status" value="1"/>
</dbReference>
<name>A0A7T0KG37_9CORY</name>
<dbReference type="InterPro" id="IPR004007">
    <property type="entry name" value="DhaL_dom"/>
</dbReference>
<dbReference type="RefSeq" id="WP_165010503.1">
    <property type="nucleotide sequence ID" value="NZ_CP064954.1"/>
</dbReference>
<dbReference type="GO" id="GO:0006071">
    <property type="term" value="P:glycerol metabolic process"/>
    <property type="evidence" value="ECO:0007669"/>
    <property type="project" value="InterPro"/>
</dbReference>
<keyword evidence="3" id="KW-1185">Reference proteome</keyword>
<dbReference type="PANTHER" id="PTHR33434">
    <property type="entry name" value="DEGV DOMAIN-CONTAINING PROTEIN DR_1986-RELATED"/>
    <property type="match status" value="1"/>
</dbReference>
<accession>A0A7T0KG37</accession>
<sequence>MTSANPSAPGPARAYPRELSAQGLHNWALRCVRELSARRAEINALNVFPVPDADTGSNMAHTMEAALAQADKGGDVAEALAVGSVRGARGNSGMVLSQVLRGVADSTTDSRVDAAVLADSLSLAVDLVDRALAQPVEGTIITVLRAAAAEAENSRDQELYPMTQRVVAAARQALADTPSQLAVLREAGVVDAGGAGLVVVLESLQAELEGAQMAAEPVAAEDSRPEFEVMFFFEGDLEVLEQQLADLGNSLVLAREHSGAAAVHIHSARAGEVIEAAFAAGAVSQLRIEVLPPVCAASSAAPSELADAPAPSAVPEAADAAGVAAPEAASSPRRRVWVAAPEGPVAQLFAQVGAEVVEPGVAPTQAQPGDIFLPNGTDTPAGQATVVPTQSIVAGVAALSVYDPQAEDAAAAMADAAASMRVRQLGLSGATAQELLGQVLDVVRELLAAGGEQVTVLSPRELDQDYLAQELGVEVMVIVAPGVGVEVGVE</sequence>
<feature type="domain" description="DhaL" evidence="1">
    <location>
        <begin position="22"/>
        <end position="206"/>
    </location>
</feature>
<evidence type="ECO:0000313" key="2">
    <source>
        <dbReference type="EMBL" id="QPK80091.1"/>
    </source>
</evidence>
<dbReference type="KEGG" id="cliz:G7Y31_05235"/>
<reference evidence="2 3" key="1">
    <citation type="submission" date="2020-11" db="EMBL/GenBank/DDBJ databases">
        <title>Corynebacterium sp. ZJ-599.</title>
        <authorList>
            <person name="Zhou J."/>
        </authorList>
    </citation>
    <scope>NUCLEOTIDE SEQUENCE [LARGE SCALE GENOMIC DNA]</scope>
    <source>
        <strain evidence="2 3">ZJ-599</strain>
    </source>
</reference>
<proteinExistence type="predicted"/>
<dbReference type="InterPro" id="IPR048394">
    <property type="entry name" value="FakA-like_M"/>
</dbReference>
<dbReference type="InterPro" id="IPR050270">
    <property type="entry name" value="DegV_domain_contain"/>
</dbReference>
<evidence type="ECO:0000259" key="1">
    <source>
        <dbReference type="PROSITE" id="PS51480"/>
    </source>
</evidence>
<dbReference type="InterPro" id="IPR033470">
    <property type="entry name" value="FakA-like_C"/>
</dbReference>